<evidence type="ECO:0000313" key="15">
    <source>
        <dbReference type="Proteomes" id="UP000675664"/>
    </source>
</evidence>
<protein>
    <recommendedName>
        <fullName evidence="11">tRNA-specific 2-thiouridylase MnmA</fullName>
        <ecNumber evidence="11">2.8.1.13</ecNumber>
    </recommendedName>
</protein>
<dbReference type="InterPro" id="IPR004506">
    <property type="entry name" value="MnmA-like"/>
</dbReference>
<evidence type="ECO:0000313" key="14">
    <source>
        <dbReference type="EMBL" id="MBR0596664.1"/>
    </source>
</evidence>
<evidence type="ECO:0000256" key="6">
    <source>
        <dbReference type="ARBA" id="ARBA00022840"/>
    </source>
</evidence>
<dbReference type="Pfam" id="PF03054">
    <property type="entry name" value="tRNA_Me_trans"/>
    <property type="match status" value="1"/>
</dbReference>
<keyword evidence="5 11" id="KW-0547">Nucleotide-binding</keyword>
<dbReference type="GO" id="GO:0103016">
    <property type="term" value="F:tRNA-uridine 2-sulfurtransferase activity"/>
    <property type="evidence" value="ECO:0007669"/>
    <property type="project" value="UniProtKB-EC"/>
</dbReference>
<dbReference type="GO" id="GO:0000049">
    <property type="term" value="F:tRNA binding"/>
    <property type="evidence" value="ECO:0007669"/>
    <property type="project" value="UniProtKB-KW"/>
</dbReference>
<comment type="caution">
    <text evidence="11">Lacks conserved residue(s) required for the propagation of feature annotation.</text>
</comment>
<dbReference type="Gene3D" id="3.40.50.620">
    <property type="entry name" value="HUPs"/>
    <property type="match status" value="1"/>
</dbReference>
<comment type="catalytic activity">
    <reaction evidence="9 11">
        <text>S-sulfanyl-L-cysteinyl-[protein] + uridine(34) in tRNA + AH2 + ATP = 2-thiouridine(34) in tRNA + L-cysteinyl-[protein] + A + AMP + diphosphate + H(+)</text>
        <dbReference type="Rhea" id="RHEA:47032"/>
        <dbReference type="Rhea" id="RHEA-COMP:10131"/>
        <dbReference type="Rhea" id="RHEA-COMP:11726"/>
        <dbReference type="Rhea" id="RHEA-COMP:11727"/>
        <dbReference type="Rhea" id="RHEA-COMP:11728"/>
        <dbReference type="ChEBI" id="CHEBI:13193"/>
        <dbReference type="ChEBI" id="CHEBI:15378"/>
        <dbReference type="ChEBI" id="CHEBI:17499"/>
        <dbReference type="ChEBI" id="CHEBI:29950"/>
        <dbReference type="ChEBI" id="CHEBI:30616"/>
        <dbReference type="ChEBI" id="CHEBI:33019"/>
        <dbReference type="ChEBI" id="CHEBI:61963"/>
        <dbReference type="ChEBI" id="CHEBI:65315"/>
        <dbReference type="ChEBI" id="CHEBI:87170"/>
        <dbReference type="ChEBI" id="CHEBI:456215"/>
        <dbReference type="EC" id="2.8.1.13"/>
    </reaction>
</comment>
<dbReference type="FunFam" id="2.30.30.280:FF:000001">
    <property type="entry name" value="tRNA-specific 2-thiouridylase MnmA"/>
    <property type="match status" value="1"/>
</dbReference>
<comment type="function">
    <text evidence="10 11">Catalyzes the 2-thiolation of uridine at the wobble position (U34) of tRNA, leading to the formation of s(2)U34.</text>
</comment>
<feature type="binding site" evidence="11">
    <location>
        <begin position="7"/>
        <end position="14"/>
    </location>
    <ligand>
        <name>ATP</name>
        <dbReference type="ChEBI" id="CHEBI:30616"/>
    </ligand>
</feature>
<sequence length="361" mass="40280">MARVLIAMSGGVDSSVAAVLLMEQGYEVGGATFKLFENEDIGITERTRTCCSLEDVLDAKSVAHKLGFRHDVFNFGLQFQKDVILPFAEAYACGETPNPCIECNRSIKFEKFLERALLLEYDYIATGHYARIEQDSATGRYLLKKGKDGSKDQSYALYTMSQEELSRTLFPLGNLYKTEIREIAEKKGFVNAKKPDSQDICFVKDGDYAGFLEKTIGLKAEEGDFIDKEGTVLGKHKGIIHYTVGQRKGLGKTFGKPMYVTGINAEKKQVFLGSNEELFQDTLVAGNVNFISIPELKEPMEVTVKTRYKQAEVPATIYPREEGTVFVKFKEKQRAITPGQAAVFYQDDIVVGGGKILKEKE</sequence>
<comment type="similarity">
    <text evidence="11">Belongs to the MnmA/TRMU family.</text>
</comment>
<keyword evidence="4 11" id="KW-0819">tRNA processing</keyword>
<keyword evidence="2 11" id="KW-0820">tRNA-binding</keyword>
<dbReference type="FunFam" id="3.40.50.620:FF:000115">
    <property type="entry name" value="tRNA-specific 2-thiouridylase MnmA"/>
    <property type="match status" value="1"/>
</dbReference>
<evidence type="ECO:0000256" key="1">
    <source>
        <dbReference type="ARBA" id="ARBA00022490"/>
    </source>
</evidence>
<gene>
    <name evidence="11 14" type="primary">mnmA</name>
    <name evidence="14" type="ORF">KCX82_02130</name>
</gene>
<feature type="domain" description="tRNA-specific 2-thiouridylase MnmA-like C-terminal" evidence="12">
    <location>
        <begin position="281"/>
        <end position="356"/>
    </location>
</feature>
<feature type="binding site" evidence="11">
    <location>
        <position position="33"/>
    </location>
    <ligand>
        <name>ATP</name>
        <dbReference type="ChEBI" id="CHEBI:30616"/>
    </ligand>
</feature>
<keyword evidence="8" id="KW-1015">Disulfide bond</keyword>
<comment type="subcellular location">
    <subcellularLocation>
        <location evidence="11">Cytoplasm</location>
    </subcellularLocation>
</comment>
<dbReference type="PANTHER" id="PTHR11933">
    <property type="entry name" value="TRNA 5-METHYLAMINOMETHYL-2-THIOURIDYLATE -METHYLTRANSFERASE"/>
    <property type="match status" value="1"/>
</dbReference>
<keyword evidence="15" id="KW-1185">Reference proteome</keyword>
<evidence type="ECO:0000256" key="4">
    <source>
        <dbReference type="ARBA" id="ARBA00022694"/>
    </source>
</evidence>
<dbReference type="Gene3D" id="2.30.30.280">
    <property type="entry name" value="Adenine nucleotide alpha hydrolases-like domains"/>
    <property type="match status" value="1"/>
</dbReference>
<dbReference type="Proteomes" id="UP000675664">
    <property type="component" value="Unassembled WGS sequence"/>
</dbReference>
<dbReference type="NCBIfam" id="TIGR00420">
    <property type="entry name" value="trmU"/>
    <property type="match status" value="1"/>
</dbReference>
<feature type="region of interest" description="Interaction with tRNA" evidence="11">
    <location>
        <begin position="151"/>
        <end position="153"/>
    </location>
</feature>
<reference evidence="14" key="2">
    <citation type="submission" date="2021-04" db="EMBL/GenBank/DDBJ databases">
        <authorList>
            <person name="Liu J."/>
        </authorList>
    </citation>
    <scope>NUCLEOTIDE SEQUENCE</scope>
    <source>
        <strain evidence="14">BAD-6</strain>
    </source>
</reference>
<feature type="active site" description="Nucleophile" evidence="11">
    <location>
        <position position="103"/>
    </location>
</feature>
<reference evidence="14" key="1">
    <citation type="submission" date="2021-04" db="EMBL/GenBank/DDBJ databases">
        <title>Sinoanaerobacter chloroacetimidivorans sp. nov., an obligate anaerobic bacterium isolated from anaerobic sludge.</title>
        <authorList>
            <person name="Bao Y."/>
        </authorList>
    </citation>
    <scope>NUCLEOTIDE SEQUENCE</scope>
    <source>
        <strain evidence="14">BAD-6</strain>
    </source>
</reference>
<dbReference type="HAMAP" id="MF_00144">
    <property type="entry name" value="tRNA_thiouridyl_MnmA"/>
    <property type="match status" value="1"/>
</dbReference>
<evidence type="ECO:0000256" key="9">
    <source>
        <dbReference type="ARBA" id="ARBA00051542"/>
    </source>
</evidence>
<dbReference type="AlphaFoldDB" id="A0A8J8AZY2"/>
<feature type="active site" description="Cysteine persulfide intermediate" evidence="11">
    <location>
        <position position="201"/>
    </location>
</feature>
<dbReference type="EMBL" id="JAGSND010000001">
    <property type="protein sequence ID" value="MBR0596664.1"/>
    <property type="molecule type" value="Genomic_DNA"/>
</dbReference>
<proteinExistence type="inferred from homology"/>
<evidence type="ECO:0000259" key="13">
    <source>
        <dbReference type="Pfam" id="PF20259"/>
    </source>
</evidence>
<dbReference type="InterPro" id="IPR023382">
    <property type="entry name" value="MnmA-like_central_sf"/>
</dbReference>
<dbReference type="InterPro" id="IPR014729">
    <property type="entry name" value="Rossmann-like_a/b/a_fold"/>
</dbReference>
<feature type="site" description="Interaction with tRNA" evidence="11">
    <location>
        <position position="340"/>
    </location>
</feature>
<evidence type="ECO:0000256" key="7">
    <source>
        <dbReference type="ARBA" id="ARBA00022884"/>
    </source>
</evidence>
<feature type="site" description="Interaction with tRNA" evidence="11">
    <location>
        <position position="128"/>
    </location>
</feature>
<dbReference type="Gene3D" id="2.40.30.10">
    <property type="entry name" value="Translation factors"/>
    <property type="match status" value="1"/>
</dbReference>
<dbReference type="InterPro" id="IPR046884">
    <property type="entry name" value="MnmA-like_central"/>
</dbReference>
<dbReference type="RefSeq" id="WP_227016785.1">
    <property type="nucleotide sequence ID" value="NZ_JAGSND010000001.1"/>
</dbReference>
<feature type="domain" description="tRNA-specific 2-thiouridylase MnmA-like central" evidence="13">
    <location>
        <begin position="211"/>
        <end position="273"/>
    </location>
</feature>
<feature type="region of interest" description="Interaction with tRNA" evidence="11">
    <location>
        <begin position="307"/>
        <end position="308"/>
    </location>
</feature>
<evidence type="ECO:0000256" key="3">
    <source>
        <dbReference type="ARBA" id="ARBA00022679"/>
    </source>
</evidence>
<evidence type="ECO:0000259" key="12">
    <source>
        <dbReference type="Pfam" id="PF20258"/>
    </source>
</evidence>
<dbReference type="GO" id="GO:0005737">
    <property type="term" value="C:cytoplasm"/>
    <property type="evidence" value="ECO:0007669"/>
    <property type="project" value="UniProtKB-SubCell"/>
</dbReference>
<accession>A0A8J8AZY2</accession>
<evidence type="ECO:0000256" key="10">
    <source>
        <dbReference type="ARBA" id="ARBA00056575"/>
    </source>
</evidence>
<comment type="caution">
    <text evidence="14">The sequence shown here is derived from an EMBL/GenBank/DDBJ whole genome shotgun (WGS) entry which is preliminary data.</text>
</comment>
<feature type="binding site" evidence="11">
    <location>
        <position position="127"/>
    </location>
    <ligand>
        <name>ATP</name>
        <dbReference type="ChEBI" id="CHEBI:30616"/>
    </ligand>
</feature>
<dbReference type="PANTHER" id="PTHR11933:SF5">
    <property type="entry name" value="MITOCHONDRIAL TRNA-SPECIFIC 2-THIOURIDYLASE 1"/>
    <property type="match status" value="1"/>
</dbReference>
<dbReference type="CDD" id="cd01998">
    <property type="entry name" value="MnmA_TRMU-like"/>
    <property type="match status" value="1"/>
</dbReference>
<name>A0A8J8AZY2_9FIRM</name>
<keyword evidence="1 11" id="KW-0963">Cytoplasm</keyword>
<dbReference type="EC" id="2.8.1.13" evidence="11"/>
<keyword evidence="7 11" id="KW-0694">RNA-binding</keyword>
<dbReference type="NCBIfam" id="NF001138">
    <property type="entry name" value="PRK00143.1"/>
    <property type="match status" value="1"/>
</dbReference>
<dbReference type="SUPFAM" id="SSF52402">
    <property type="entry name" value="Adenine nucleotide alpha hydrolases-like"/>
    <property type="match status" value="1"/>
</dbReference>
<dbReference type="InterPro" id="IPR046885">
    <property type="entry name" value="MnmA-like_C"/>
</dbReference>
<evidence type="ECO:0000256" key="5">
    <source>
        <dbReference type="ARBA" id="ARBA00022741"/>
    </source>
</evidence>
<organism evidence="14 15">
    <name type="scientific">Sinanaerobacter chloroacetimidivorans</name>
    <dbReference type="NCBI Taxonomy" id="2818044"/>
    <lineage>
        <taxon>Bacteria</taxon>
        <taxon>Bacillati</taxon>
        <taxon>Bacillota</taxon>
        <taxon>Clostridia</taxon>
        <taxon>Peptostreptococcales</taxon>
        <taxon>Anaerovoracaceae</taxon>
        <taxon>Sinanaerobacter</taxon>
    </lineage>
</organism>
<evidence type="ECO:0000256" key="11">
    <source>
        <dbReference type="HAMAP-Rule" id="MF_00144"/>
    </source>
</evidence>
<evidence type="ECO:0000256" key="8">
    <source>
        <dbReference type="ARBA" id="ARBA00023157"/>
    </source>
</evidence>
<keyword evidence="3 11" id="KW-0808">Transferase</keyword>
<dbReference type="Pfam" id="PF20259">
    <property type="entry name" value="tRNA_Me_trans_M"/>
    <property type="match status" value="1"/>
</dbReference>
<dbReference type="GO" id="GO:0005524">
    <property type="term" value="F:ATP binding"/>
    <property type="evidence" value="ECO:0007669"/>
    <property type="project" value="UniProtKB-KW"/>
</dbReference>
<dbReference type="FunFam" id="2.40.30.10:FF:000023">
    <property type="entry name" value="tRNA-specific 2-thiouridylase MnmA"/>
    <property type="match status" value="1"/>
</dbReference>
<dbReference type="Pfam" id="PF20258">
    <property type="entry name" value="tRNA_Me_trans_C"/>
    <property type="match status" value="1"/>
</dbReference>
<dbReference type="GO" id="GO:0002143">
    <property type="term" value="P:tRNA wobble position uridine thiolation"/>
    <property type="evidence" value="ECO:0007669"/>
    <property type="project" value="TreeGrafter"/>
</dbReference>
<keyword evidence="6 11" id="KW-0067">ATP-binding</keyword>
<evidence type="ECO:0000256" key="2">
    <source>
        <dbReference type="ARBA" id="ARBA00022555"/>
    </source>
</evidence>